<dbReference type="EMBL" id="JADZLT010000016">
    <property type="protein sequence ID" value="MBH0236221.1"/>
    <property type="molecule type" value="Genomic_DNA"/>
</dbReference>
<feature type="transmembrane region" description="Helical" evidence="8">
    <location>
        <begin position="234"/>
        <end position="252"/>
    </location>
</feature>
<feature type="transmembrane region" description="Helical" evidence="8">
    <location>
        <begin position="92"/>
        <end position="117"/>
    </location>
</feature>
<evidence type="ECO:0000259" key="9">
    <source>
        <dbReference type="PROSITE" id="PS50928"/>
    </source>
</evidence>
<dbReference type="PANTHER" id="PTHR42929:SF1">
    <property type="entry name" value="INNER MEMBRANE ABC TRANSPORTER PERMEASE PROTEIN YDCU-RELATED"/>
    <property type="match status" value="1"/>
</dbReference>
<keyword evidence="4" id="KW-1003">Cell membrane</keyword>
<dbReference type="Proteomes" id="UP000631694">
    <property type="component" value="Unassembled WGS sequence"/>
</dbReference>
<accession>A0A931HZ13</accession>
<evidence type="ECO:0000256" key="2">
    <source>
        <dbReference type="ARBA" id="ARBA00007069"/>
    </source>
</evidence>
<evidence type="ECO:0000256" key="3">
    <source>
        <dbReference type="ARBA" id="ARBA00022448"/>
    </source>
</evidence>
<organism evidence="10 11">
    <name type="scientific">Methylobrevis albus</name>
    <dbReference type="NCBI Taxonomy" id="2793297"/>
    <lineage>
        <taxon>Bacteria</taxon>
        <taxon>Pseudomonadati</taxon>
        <taxon>Pseudomonadota</taxon>
        <taxon>Alphaproteobacteria</taxon>
        <taxon>Hyphomicrobiales</taxon>
        <taxon>Pleomorphomonadaceae</taxon>
        <taxon>Methylobrevis</taxon>
    </lineage>
</organism>
<dbReference type="SUPFAM" id="SSF161098">
    <property type="entry name" value="MetI-like"/>
    <property type="match status" value="1"/>
</dbReference>
<evidence type="ECO:0000256" key="8">
    <source>
        <dbReference type="RuleBase" id="RU363032"/>
    </source>
</evidence>
<comment type="subcellular location">
    <subcellularLocation>
        <location evidence="1 8">Cell membrane</location>
        <topology evidence="1 8">Multi-pass membrane protein</topology>
    </subcellularLocation>
</comment>
<evidence type="ECO:0000256" key="7">
    <source>
        <dbReference type="ARBA" id="ARBA00023136"/>
    </source>
</evidence>
<comment type="caution">
    <text evidence="10">The sequence shown here is derived from an EMBL/GenBank/DDBJ whole genome shotgun (WGS) entry which is preliminary data.</text>
</comment>
<name>A0A931HZ13_9HYPH</name>
<keyword evidence="6 8" id="KW-1133">Transmembrane helix</keyword>
<dbReference type="PANTHER" id="PTHR42929">
    <property type="entry name" value="INNER MEMBRANE ABC TRANSPORTER PERMEASE PROTEIN YDCU-RELATED-RELATED"/>
    <property type="match status" value="1"/>
</dbReference>
<dbReference type="PROSITE" id="PS50928">
    <property type="entry name" value="ABC_TM1"/>
    <property type="match status" value="1"/>
</dbReference>
<gene>
    <name evidence="10" type="ORF">I5731_00150</name>
</gene>
<keyword evidence="5 8" id="KW-0812">Transmembrane</keyword>
<evidence type="ECO:0000256" key="4">
    <source>
        <dbReference type="ARBA" id="ARBA00022475"/>
    </source>
</evidence>
<feature type="transmembrane region" description="Helical" evidence="8">
    <location>
        <begin position="180"/>
        <end position="201"/>
    </location>
</feature>
<dbReference type="Gene3D" id="1.10.3720.10">
    <property type="entry name" value="MetI-like"/>
    <property type="match status" value="1"/>
</dbReference>
<dbReference type="AlphaFoldDB" id="A0A931HZ13"/>
<protein>
    <submittedName>
        <fullName evidence="10">ABC transporter permease</fullName>
    </submittedName>
</protein>
<dbReference type="Pfam" id="PF00528">
    <property type="entry name" value="BPD_transp_1"/>
    <property type="match status" value="1"/>
</dbReference>
<keyword evidence="7 8" id="KW-0472">Membrane</keyword>
<dbReference type="RefSeq" id="WP_197309328.1">
    <property type="nucleotide sequence ID" value="NZ_JADZLT010000016.1"/>
</dbReference>
<evidence type="ECO:0000256" key="6">
    <source>
        <dbReference type="ARBA" id="ARBA00022989"/>
    </source>
</evidence>
<feature type="domain" description="ABC transmembrane type-1" evidence="9">
    <location>
        <begin position="93"/>
        <end position="299"/>
    </location>
</feature>
<evidence type="ECO:0000256" key="5">
    <source>
        <dbReference type="ARBA" id="ARBA00022692"/>
    </source>
</evidence>
<reference evidence="10" key="1">
    <citation type="submission" date="2020-12" db="EMBL/GenBank/DDBJ databases">
        <title>Methylobrevis albus sp. nov., isolated from fresh water lack sediment.</title>
        <authorList>
            <person name="Zou Q."/>
        </authorList>
    </citation>
    <scope>NUCLEOTIDE SEQUENCE</scope>
    <source>
        <strain evidence="10">L22</strain>
    </source>
</reference>
<evidence type="ECO:0000256" key="1">
    <source>
        <dbReference type="ARBA" id="ARBA00004651"/>
    </source>
</evidence>
<comment type="similarity">
    <text evidence="2">Belongs to the binding-protein-dependent transport system permease family. CysTW subfamily.</text>
</comment>
<feature type="transmembrane region" description="Helical" evidence="8">
    <location>
        <begin position="28"/>
        <end position="53"/>
    </location>
</feature>
<keyword evidence="3 8" id="KW-0813">Transport</keyword>
<feature type="transmembrane region" description="Helical" evidence="8">
    <location>
        <begin position="129"/>
        <end position="151"/>
    </location>
</feature>
<keyword evidence="11" id="KW-1185">Reference proteome</keyword>
<dbReference type="InterPro" id="IPR000515">
    <property type="entry name" value="MetI-like"/>
</dbReference>
<feature type="transmembrane region" description="Helical" evidence="8">
    <location>
        <begin position="280"/>
        <end position="300"/>
    </location>
</feature>
<dbReference type="CDD" id="cd06261">
    <property type="entry name" value="TM_PBP2"/>
    <property type="match status" value="1"/>
</dbReference>
<evidence type="ECO:0000313" key="10">
    <source>
        <dbReference type="EMBL" id="MBH0236221.1"/>
    </source>
</evidence>
<dbReference type="InterPro" id="IPR035906">
    <property type="entry name" value="MetI-like_sf"/>
</dbReference>
<dbReference type="GO" id="GO:0005886">
    <property type="term" value="C:plasma membrane"/>
    <property type="evidence" value="ECO:0007669"/>
    <property type="project" value="UniProtKB-SubCell"/>
</dbReference>
<evidence type="ECO:0000313" key="11">
    <source>
        <dbReference type="Proteomes" id="UP000631694"/>
    </source>
</evidence>
<dbReference type="GO" id="GO:0055085">
    <property type="term" value="P:transmembrane transport"/>
    <property type="evidence" value="ECO:0007669"/>
    <property type="project" value="InterPro"/>
</dbReference>
<sequence>MSAALAPAITPAPAAPTAPGLAARTVTLLVPAVAVIVLFMVVPMLIAAGYSFLTAGAYGGVRLPLTADAYVRFLFDRDLDDSLIFDTTYIGIFARSFVLAVLTTLFCVAIGLPLAWFIACRERRARDALLLAITIPFWTNLLVRTYCWVLILRDQGLLNGALQASGLTSAPITFLYSNEAILLGLVYSFLPFMVLPIYAVVEKIDPRLIEAGHDLYAGRLAVFRHIVWPLARPGIAAGTLLVFVPALGAFLAPDLLGGGKKLMIGSLIQLQFTSSRNWPFGAAAAMILMALVLVGLVVMARRRGAGAPR</sequence>
<proteinExistence type="inferred from homology"/>